<protein>
    <submittedName>
        <fullName evidence="2">Uncharacterized protein</fullName>
    </submittedName>
</protein>
<dbReference type="OrthoDB" id="10657498at2759"/>
<reference evidence="2 3" key="1">
    <citation type="journal article" date="2012" name="Proc. Natl. Acad. Sci. U.S.A.">
        <title>Comparative genomics of Ceriporiopsis subvermispora and Phanerochaete chrysosporium provide insight into selective ligninolysis.</title>
        <authorList>
            <person name="Fernandez-Fueyo E."/>
            <person name="Ruiz-Duenas F.J."/>
            <person name="Ferreira P."/>
            <person name="Floudas D."/>
            <person name="Hibbett D.S."/>
            <person name="Canessa P."/>
            <person name="Larrondo L.F."/>
            <person name="James T.Y."/>
            <person name="Seelenfreund D."/>
            <person name="Lobos S."/>
            <person name="Polanco R."/>
            <person name="Tello M."/>
            <person name="Honda Y."/>
            <person name="Watanabe T."/>
            <person name="Watanabe T."/>
            <person name="Ryu J.S."/>
            <person name="Kubicek C.P."/>
            <person name="Schmoll M."/>
            <person name="Gaskell J."/>
            <person name="Hammel K.E."/>
            <person name="St John F.J."/>
            <person name="Vanden Wymelenberg A."/>
            <person name="Sabat G."/>
            <person name="Splinter BonDurant S."/>
            <person name="Syed K."/>
            <person name="Yadav J.S."/>
            <person name="Doddapaneni H."/>
            <person name="Subramanian V."/>
            <person name="Lavin J.L."/>
            <person name="Oguiza J.A."/>
            <person name="Perez G."/>
            <person name="Pisabarro A.G."/>
            <person name="Ramirez L."/>
            <person name="Santoyo F."/>
            <person name="Master E."/>
            <person name="Coutinho P.M."/>
            <person name="Henrissat B."/>
            <person name="Lombard V."/>
            <person name="Magnuson J.K."/>
            <person name="Kuees U."/>
            <person name="Hori C."/>
            <person name="Igarashi K."/>
            <person name="Samejima M."/>
            <person name="Held B.W."/>
            <person name="Barry K.W."/>
            <person name="LaButti K.M."/>
            <person name="Lapidus A."/>
            <person name="Lindquist E.A."/>
            <person name="Lucas S.M."/>
            <person name="Riley R."/>
            <person name="Salamov A.A."/>
            <person name="Hoffmeister D."/>
            <person name="Schwenk D."/>
            <person name="Hadar Y."/>
            <person name="Yarden O."/>
            <person name="de Vries R.P."/>
            <person name="Wiebenga A."/>
            <person name="Stenlid J."/>
            <person name="Eastwood D."/>
            <person name="Grigoriev I.V."/>
            <person name="Berka R.M."/>
            <person name="Blanchette R.A."/>
            <person name="Kersten P."/>
            <person name="Martinez A.T."/>
            <person name="Vicuna R."/>
            <person name="Cullen D."/>
        </authorList>
    </citation>
    <scope>NUCLEOTIDE SEQUENCE [LARGE SCALE GENOMIC DNA]</scope>
    <source>
        <strain evidence="2 3">B</strain>
    </source>
</reference>
<accession>M2RJP2</accession>
<dbReference type="AlphaFoldDB" id="M2RJP2"/>
<sequence length="348" mass="38415">MLATDSDRRVATSITTKRWYETFDTCDATASRRWPVVAPQVFMDKEQVIVHKVSQVNKPATNIKLIKGLNIFQSVPEGGWAACVHPGADLYVVLGTSNSRSGLLGHLSRMRQTLMQPLSTGSCKVLKQEHLAAEWFGFVHVIEKCKSRSHGSSHCKKQSTRKIRQAQVQDLKTISAFFLSSCFSLFWIQIIVMPGHFVPEGGWTTCVHPGADLYVVLGTSNLCSGLLGRGRNQHASKFKSECVKQVTRPSVTSSSINTSILAARFGLSGLSNFLSLRAGGRYKARQNARVSIRSRVPATSSTFEHLSSPADSAPFVYYHHQHLGRITALRKFIHAHHLAAAASVRNFV</sequence>
<dbReference type="HOGENOM" id="CLU_796930_0_0_1"/>
<keyword evidence="1" id="KW-0812">Transmembrane</keyword>
<feature type="transmembrane region" description="Helical" evidence="1">
    <location>
        <begin position="171"/>
        <end position="193"/>
    </location>
</feature>
<dbReference type="EMBL" id="KB445794">
    <property type="protein sequence ID" value="EMD39011.1"/>
    <property type="molecule type" value="Genomic_DNA"/>
</dbReference>
<keyword evidence="3" id="KW-1185">Reference proteome</keyword>
<keyword evidence="1" id="KW-1133">Transmembrane helix</keyword>
<organism evidence="2 3">
    <name type="scientific">Ceriporiopsis subvermispora (strain B)</name>
    <name type="common">White-rot fungus</name>
    <name type="synonym">Gelatoporia subvermispora</name>
    <dbReference type="NCBI Taxonomy" id="914234"/>
    <lineage>
        <taxon>Eukaryota</taxon>
        <taxon>Fungi</taxon>
        <taxon>Dikarya</taxon>
        <taxon>Basidiomycota</taxon>
        <taxon>Agaricomycotina</taxon>
        <taxon>Agaricomycetes</taxon>
        <taxon>Polyporales</taxon>
        <taxon>Gelatoporiaceae</taxon>
        <taxon>Gelatoporia</taxon>
    </lineage>
</organism>
<proteinExistence type="predicted"/>
<gene>
    <name evidence="2" type="ORF">CERSUDRAFT_72251</name>
</gene>
<keyword evidence="1" id="KW-0472">Membrane</keyword>
<evidence type="ECO:0000256" key="1">
    <source>
        <dbReference type="SAM" id="Phobius"/>
    </source>
</evidence>
<name>M2RJP2_CERS8</name>
<dbReference type="Proteomes" id="UP000016930">
    <property type="component" value="Unassembled WGS sequence"/>
</dbReference>
<evidence type="ECO:0000313" key="3">
    <source>
        <dbReference type="Proteomes" id="UP000016930"/>
    </source>
</evidence>
<evidence type="ECO:0000313" key="2">
    <source>
        <dbReference type="EMBL" id="EMD39011.1"/>
    </source>
</evidence>